<evidence type="ECO:0000313" key="3">
    <source>
        <dbReference type="Proteomes" id="UP000636264"/>
    </source>
</evidence>
<dbReference type="Proteomes" id="UP000636264">
    <property type="component" value="Unassembled WGS sequence"/>
</dbReference>
<evidence type="ECO:0000259" key="1">
    <source>
        <dbReference type="Pfam" id="PF00696"/>
    </source>
</evidence>
<dbReference type="InterPro" id="IPR036393">
    <property type="entry name" value="AceGlu_kinase-like_sf"/>
</dbReference>
<dbReference type="EMBL" id="BMIF01000002">
    <property type="protein sequence ID" value="GGA58820.1"/>
    <property type="molecule type" value="Genomic_DNA"/>
</dbReference>
<accession>A0A916W1K8</accession>
<reference evidence="2" key="2">
    <citation type="submission" date="2020-09" db="EMBL/GenBank/DDBJ databases">
        <authorList>
            <person name="Sun Q."/>
            <person name="Zhou Y."/>
        </authorList>
    </citation>
    <scope>NUCLEOTIDE SEQUENCE</scope>
    <source>
        <strain evidence="2">CGMCC 1.15320</strain>
    </source>
</reference>
<sequence length="212" mass="22880">MSLIVVKLGGSTAADTRLFAWIKALTKANVPFVVVPGGGSFADQVREAQGRIGFSDEAAHEMAILAMDQFGLMLCDLSPRFRPAREREEFWQVLEEGNMPVWLPSTMTIGRSDIAASWSVTSDSLSAWLAGTIGAEKLLLIKQTDEFSEEDDIAALQSRGIVDEAFGAMMRSNVRLFVAGPQHLAEAASLMEQGRLPGLNIAHGTRARSASA</sequence>
<dbReference type="RefSeq" id="WP_188719906.1">
    <property type="nucleotide sequence ID" value="NZ_BMIF01000002.1"/>
</dbReference>
<name>A0A916W1K8_9HYPH</name>
<feature type="domain" description="Aspartate/glutamate/uridylate kinase" evidence="1">
    <location>
        <begin position="3"/>
        <end position="146"/>
    </location>
</feature>
<organism evidence="2 3">
    <name type="scientific">Nitratireductor aestuarii</name>
    <dbReference type="NCBI Taxonomy" id="1735103"/>
    <lineage>
        <taxon>Bacteria</taxon>
        <taxon>Pseudomonadati</taxon>
        <taxon>Pseudomonadota</taxon>
        <taxon>Alphaproteobacteria</taxon>
        <taxon>Hyphomicrobiales</taxon>
        <taxon>Phyllobacteriaceae</taxon>
        <taxon>Nitratireductor</taxon>
    </lineage>
</organism>
<dbReference type="SUPFAM" id="SSF53633">
    <property type="entry name" value="Carbamate kinase-like"/>
    <property type="match status" value="1"/>
</dbReference>
<comment type="caution">
    <text evidence="2">The sequence shown here is derived from an EMBL/GenBank/DDBJ whole genome shotgun (WGS) entry which is preliminary data.</text>
</comment>
<evidence type="ECO:0000313" key="2">
    <source>
        <dbReference type="EMBL" id="GGA58820.1"/>
    </source>
</evidence>
<reference evidence="2" key="1">
    <citation type="journal article" date="2014" name="Int. J. Syst. Evol. Microbiol.">
        <title>Complete genome sequence of Corynebacterium casei LMG S-19264T (=DSM 44701T), isolated from a smear-ripened cheese.</title>
        <authorList>
            <consortium name="US DOE Joint Genome Institute (JGI-PGF)"/>
            <person name="Walter F."/>
            <person name="Albersmeier A."/>
            <person name="Kalinowski J."/>
            <person name="Ruckert C."/>
        </authorList>
    </citation>
    <scope>NUCLEOTIDE SEQUENCE</scope>
    <source>
        <strain evidence="2">CGMCC 1.15320</strain>
    </source>
</reference>
<dbReference type="Gene3D" id="3.40.1160.10">
    <property type="entry name" value="Acetylglutamate kinase-like"/>
    <property type="match status" value="1"/>
</dbReference>
<dbReference type="InterPro" id="IPR001048">
    <property type="entry name" value="Asp/Glu/Uridylate_kinase"/>
</dbReference>
<dbReference type="Pfam" id="PF00696">
    <property type="entry name" value="AA_kinase"/>
    <property type="match status" value="1"/>
</dbReference>
<gene>
    <name evidence="2" type="ORF">GCM10011385_10640</name>
</gene>
<dbReference type="AlphaFoldDB" id="A0A916W1K8"/>
<keyword evidence="3" id="KW-1185">Reference proteome</keyword>
<proteinExistence type="predicted"/>
<protein>
    <recommendedName>
        <fullName evidence="1">Aspartate/glutamate/uridylate kinase domain-containing protein</fullName>
    </recommendedName>
</protein>